<dbReference type="GO" id="GO:0015035">
    <property type="term" value="F:protein-disulfide reductase activity"/>
    <property type="evidence" value="ECO:0007669"/>
    <property type="project" value="TreeGrafter"/>
</dbReference>
<comment type="function">
    <text evidence="1">Participates in various redox reactions through the reversible oxidation of its active center dithiol to a disulfide and catalyzes dithiol-disulfide exchange reactions.</text>
</comment>
<dbReference type="KEGG" id="cik:H0194_10265"/>
<dbReference type="Pfam" id="PF14561">
    <property type="entry name" value="TPR_20"/>
    <property type="match status" value="1"/>
</dbReference>
<evidence type="ECO:0000256" key="2">
    <source>
        <dbReference type="ARBA" id="ARBA00008987"/>
    </source>
</evidence>
<dbReference type="Gene3D" id="3.40.30.10">
    <property type="entry name" value="Glutaredoxin"/>
    <property type="match status" value="1"/>
</dbReference>
<dbReference type="PANTHER" id="PTHR45663:SF11">
    <property type="entry name" value="GEO12009P1"/>
    <property type="match status" value="1"/>
</dbReference>
<dbReference type="PANTHER" id="PTHR45663">
    <property type="entry name" value="GEO12009P1"/>
    <property type="match status" value="1"/>
</dbReference>
<evidence type="ECO:0000313" key="7">
    <source>
        <dbReference type="Proteomes" id="UP000515743"/>
    </source>
</evidence>
<dbReference type="Pfam" id="PF00085">
    <property type="entry name" value="Thioredoxin"/>
    <property type="match status" value="1"/>
</dbReference>
<evidence type="ECO:0000256" key="4">
    <source>
        <dbReference type="SAM" id="MobiDB-lite"/>
    </source>
</evidence>
<dbReference type="PROSITE" id="PS51352">
    <property type="entry name" value="THIOREDOXIN_2"/>
    <property type="match status" value="1"/>
</dbReference>
<protein>
    <submittedName>
        <fullName evidence="6">Tetratricopeptide repeat protein</fullName>
    </submittedName>
</protein>
<sequence>MTNPQGGFVGGAIDLAQVKARAEARAKAEEARAKAEREDGVDQANAAATGGVAPFFTATEGNFESDVVRRSAQVPVVVLVGTARSDASEQLKADFESLALEGGKKFVVAYVDADVTPQLAQVFGVRALPTVIALGAGQPLTNFEGAQPRAALEQWVTALVEQVGPQLSGLAENPDSASGTAGQGGADDAPDTPADPRLDAAMELLNKGDFDGAIAMYEGILSEEPNNSEIKQALDTTKLLQRLNPAERDGDPVDDADAAPGDVDKQMVAADAEIVAGAPEKAFARLIACMREVPGEKDRIRERLLELFGMFDAADPRVLDARRALASALY</sequence>
<keyword evidence="3" id="KW-0676">Redox-active center</keyword>
<dbReference type="EMBL" id="CP059404">
    <property type="protein sequence ID" value="QNE89399.1"/>
    <property type="molecule type" value="Genomic_DNA"/>
</dbReference>
<evidence type="ECO:0000313" key="6">
    <source>
        <dbReference type="EMBL" id="QNE89399.1"/>
    </source>
</evidence>
<dbReference type="GO" id="GO:0006950">
    <property type="term" value="P:response to stress"/>
    <property type="evidence" value="ECO:0007669"/>
    <property type="project" value="UniProtKB-ARBA"/>
</dbReference>
<feature type="region of interest" description="Disordered" evidence="4">
    <location>
        <begin position="168"/>
        <end position="196"/>
    </location>
</feature>
<proteinExistence type="inferred from homology"/>
<name>A0A7G7CP83_9CORY</name>
<dbReference type="CDD" id="cd02956">
    <property type="entry name" value="ybbN"/>
    <property type="match status" value="1"/>
</dbReference>
<gene>
    <name evidence="6" type="ORF">H0194_10265</name>
</gene>
<feature type="domain" description="Thioredoxin" evidence="5">
    <location>
        <begin position="47"/>
        <end position="161"/>
    </location>
</feature>
<evidence type="ECO:0000256" key="1">
    <source>
        <dbReference type="ARBA" id="ARBA00003318"/>
    </source>
</evidence>
<comment type="similarity">
    <text evidence="2">Belongs to the thioredoxin family.</text>
</comment>
<dbReference type="AlphaFoldDB" id="A0A7G7CP83"/>
<dbReference type="GO" id="GO:0005737">
    <property type="term" value="C:cytoplasm"/>
    <property type="evidence" value="ECO:0007669"/>
    <property type="project" value="TreeGrafter"/>
</dbReference>
<evidence type="ECO:0000256" key="3">
    <source>
        <dbReference type="ARBA" id="ARBA00023284"/>
    </source>
</evidence>
<dbReference type="InterPro" id="IPR013766">
    <property type="entry name" value="Thioredoxin_domain"/>
</dbReference>
<dbReference type="Gene3D" id="1.25.40.10">
    <property type="entry name" value="Tetratricopeptide repeat domain"/>
    <property type="match status" value="1"/>
</dbReference>
<accession>A0A7G7CP83</accession>
<reference evidence="6 7" key="1">
    <citation type="submission" date="2020-07" db="EMBL/GenBank/DDBJ databases">
        <title>Complete genome and description of Corynebacterium incognita strain Marseille-Q3630 sp. nov.</title>
        <authorList>
            <person name="Boxberger M."/>
        </authorList>
    </citation>
    <scope>NUCLEOTIDE SEQUENCE [LARGE SCALE GENOMIC DNA]</scope>
    <source>
        <strain evidence="6 7">Marseille-Q3630</strain>
    </source>
</reference>
<dbReference type="InterPro" id="IPR036249">
    <property type="entry name" value="Thioredoxin-like_sf"/>
</dbReference>
<keyword evidence="7" id="KW-1185">Reference proteome</keyword>
<dbReference type="SUPFAM" id="SSF52833">
    <property type="entry name" value="Thioredoxin-like"/>
    <property type="match status" value="1"/>
</dbReference>
<evidence type="ECO:0000259" key="5">
    <source>
        <dbReference type="PROSITE" id="PS51352"/>
    </source>
</evidence>
<organism evidence="6 7">
    <name type="scientific">Corynebacterium incognita</name>
    <dbReference type="NCBI Taxonomy" id="2754725"/>
    <lineage>
        <taxon>Bacteria</taxon>
        <taxon>Bacillati</taxon>
        <taxon>Actinomycetota</taxon>
        <taxon>Actinomycetes</taxon>
        <taxon>Mycobacteriales</taxon>
        <taxon>Corynebacteriaceae</taxon>
        <taxon>Corynebacterium</taxon>
    </lineage>
</organism>
<dbReference type="Proteomes" id="UP000515743">
    <property type="component" value="Chromosome"/>
</dbReference>
<dbReference type="InterPro" id="IPR011990">
    <property type="entry name" value="TPR-like_helical_dom_sf"/>
</dbReference>
<dbReference type="RefSeq" id="WP_185175773.1">
    <property type="nucleotide sequence ID" value="NZ_CP059404.1"/>
</dbReference>